<dbReference type="EMBL" id="CP016199">
    <property type="protein sequence ID" value="ASS37652.1"/>
    <property type="molecule type" value="Genomic_DNA"/>
</dbReference>
<accession>A0A223ARU4</accession>
<keyword evidence="2" id="KW-1185">Reference proteome</keyword>
<sequence>MPPITFPSDTSPRLYQYPPIQRITHIPIIHHKSRESNWILDEIKADLDEVGYNELCVDIALIHLQSLSRMYFEIQVSAIEL</sequence>
<reference evidence="2" key="1">
    <citation type="submission" date="2016-05" db="EMBL/GenBank/DDBJ databases">
        <authorList>
            <person name="Holder M.E."/>
            <person name="Ajami N.J."/>
            <person name="Petrosino J.F."/>
        </authorList>
    </citation>
    <scope>NUCLEOTIDE SEQUENCE [LARGE SCALE GENOMIC DNA]</scope>
    <source>
        <strain evidence="2">ATCC 700696</strain>
    </source>
</reference>
<proteinExistence type="predicted"/>
<organism evidence="1 2">
    <name type="scientific">Mogibacterium pumilum</name>
    <dbReference type="NCBI Taxonomy" id="86332"/>
    <lineage>
        <taxon>Bacteria</taxon>
        <taxon>Bacillati</taxon>
        <taxon>Bacillota</taxon>
        <taxon>Clostridia</taxon>
        <taxon>Peptostreptococcales</taxon>
        <taxon>Anaerovoracaceae</taxon>
        <taxon>Mogibacterium</taxon>
    </lineage>
</organism>
<dbReference type="Proteomes" id="UP000214689">
    <property type="component" value="Chromosome"/>
</dbReference>
<dbReference type="AlphaFoldDB" id="A0A223ARU4"/>
<protein>
    <submittedName>
        <fullName evidence="1">Uncharacterized protein</fullName>
    </submittedName>
</protein>
<evidence type="ECO:0000313" key="1">
    <source>
        <dbReference type="EMBL" id="ASS37652.1"/>
    </source>
</evidence>
<name>A0A223ARU4_9FIRM</name>
<evidence type="ECO:0000313" key="2">
    <source>
        <dbReference type="Proteomes" id="UP000214689"/>
    </source>
</evidence>
<gene>
    <name evidence="1" type="ORF">AXF17_03755</name>
</gene>